<feature type="non-terminal residue" evidence="2">
    <location>
        <position position="1"/>
    </location>
</feature>
<evidence type="ECO:0000313" key="3">
    <source>
        <dbReference type="Proteomes" id="UP000017840"/>
    </source>
</evidence>
<dbReference type="AlphaFoldDB" id="V4HJW4"/>
<evidence type="ECO:0000313" key="2">
    <source>
        <dbReference type="EMBL" id="ESP88209.1"/>
    </source>
</evidence>
<keyword evidence="3" id="KW-1185">Reference proteome</keyword>
<protein>
    <recommendedName>
        <fullName evidence="1">DUF8135 domain-containing protein</fullName>
    </recommendedName>
</protein>
<reference evidence="2 3" key="1">
    <citation type="journal article" date="2013" name="Genome Announc.">
        <title>Draft Genome Sequence of 'Candidatus Halobonum tyrrellensis' Strain G22, Isolated from the Hypersaline Waters of Lake Tyrrell, Australia.</title>
        <authorList>
            <person name="Ugalde J.A."/>
            <person name="Narasingarao P."/>
            <person name="Kuo S."/>
            <person name="Podell S."/>
            <person name="Allen E.E."/>
        </authorList>
    </citation>
    <scope>NUCLEOTIDE SEQUENCE [LARGE SCALE GENOMIC DNA]</scope>
    <source>
        <strain evidence="2 3">G22</strain>
    </source>
</reference>
<organism evidence="2 3">
    <name type="scientific">Candidatus Halobonum tyrrellensis G22</name>
    <dbReference type="NCBI Taxonomy" id="1324957"/>
    <lineage>
        <taxon>Archaea</taxon>
        <taxon>Methanobacteriati</taxon>
        <taxon>Methanobacteriota</taxon>
        <taxon>Stenosarchaea group</taxon>
        <taxon>Halobacteria</taxon>
        <taxon>Halobacteriales</taxon>
        <taxon>Haloferacaceae</taxon>
        <taxon>Candidatus Halobonum</taxon>
    </lineage>
</organism>
<proteinExistence type="predicted"/>
<dbReference type="eggNOG" id="arCOG07556">
    <property type="taxonomic scope" value="Archaea"/>
</dbReference>
<accession>V4HJW4</accession>
<evidence type="ECO:0000259" key="1">
    <source>
        <dbReference type="Pfam" id="PF26456"/>
    </source>
</evidence>
<dbReference type="EMBL" id="ASGZ01000033">
    <property type="protein sequence ID" value="ESP88209.1"/>
    <property type="molecule type" value="Genomic_DNA"/>
</dbReference>
<gene>
    <name evidence="2" type="ORF">K933_10375</name>
</gene>
<dbReference type="Pfam" id="PF26456">
    <property type="entry name" value="DUF8135"/>
    <property type="match status" value="1"/>
</dbReference>
<sequence length="53" mass="5702">RVVNKREYCQQCPHLAAPPEMACTHEGTAIVELLDGDDVRVRGCPVAARGGPD</sequence>
<comment type="caution">
    <text evidence="2">The sequence shown here is derived from an EMBL/GenBank/DDBJ whole genome shotgun (WGS) entry which is preliminary data.</text>
</comment>
<name>V4HJW4_9EURY</name>
<feature type="domain" description="DUF8135" evidence="1">
    <location>
        <begin position="1"/>
        <end position="48"/>
    </location>
</feature>
<dbReference type="Proteomes" id="UP000017840">
    <property type="component" value="Unassembled WGS sequence"/>
</dbReference>
<dbReference type="InterPro" id="IPR058448">
    <property type="entry name" value="DUF8135"/>
</dbReference>